<name>A0A8H4W4M9_9HELO</name>
<feature type="domain" description="C2H2-type" evidence="2">
    <location>
        <begin position="266"/>
        <end position="290"/>
    </location>
</feature>
<dbReference type="PROSITE" id="PS00028">
    <property type="entry name" value="ZINC_FINGER_C2H2_1"/>
    <property type="match status" value="1"/>
</dbReference>
<organism evidence="3 4">
    <name type="scientific">Cudoniella acicularis</name>
    <dbReference type="NCBI Taxonomy" id="354080"/>
    <lineage>
        <taxon>Eukaryota</taxon>
        <taxon>Fungi</taxon>
        <taxon>Dikarya</taxon>
        <taxon>Ascomycota</taxon>
        <taxon>Pezizomycotina</taxon>
        <taxon>Leotiomycetes</taxon>
        <taxon>Helotiales</taxon>
        <taxon>Tricladiaceae</taxon>
        <taxon>Cudoniella</taxon>
    </lineage>
</organism>
<dbReference type="InterPro" id="IPR013087">
    <property type="entry name" value="Znf_C2H2_type"/>
</dbReference>
<reference evidence="3 4" key="1">
    <citation type="submission" date="2020-03" db="EMBL/GenBank/DDBJ databases">
        <title>Draft Genome Sequence of Cudoniella acicularis.</title>
        <authorList>
            <person name="Buettner E."/>
            <person name="Kellner H."/>
        </authorList>
    </citation>
    <scope>NUCLEOTIDE SEQUENCE [LARGE SCALE GENOMIC DNA]</scope>
    <source>
        <strain evidence="3 4">DSM 108380</strain>
    </source>
</reference>
<keyword evidence="1" id="KW-0479">Metal-binding</keyword>
<keyword evidence="1" id="KW-0862">Zinc</keyword>
<accession>A0A8H4W4M9</accession>
<dbReference type="PROSITE" id="PS50157">
    <property type="entry name" value="ZINC_FINGER_C2H2_2"/>
    <property type="match status" value="1"/>
</dbReference>
<evidence type="ECO:0000313" key="3">
    <source>
        <dbReference type="EMBL" id="KAF4634063.1"/>
    </source>
</evidence>
<evidence type="ECO:0000259" key="2">
    <source>
        <dbReference type="PROSITE" id="PS50157"/>
    </source>
</evidence>
<comment type="caution">
    <text evidence="3">The sequence shown here is derived from an EMBL/GenBank/DDBJ whole genome shotgun (WGS) entry which is preliminary data.</text>
</comment>
<dbReference type="Proteomes" id="UP000566819">
    <property type="component" value="Unassembled WGS sequence"/>
</dbReference>
<sequence length="328" mass="36285">MSDQSSADSDARKWPQESASSRHICLEALLALARPYSDTLNPNQACRPLVLLYSYENIGNTCSFHVPISTVVYHLQQLEVKHQGHSARIDGSPIPRCVHDQVTAQPLFIASNCTITNRGQADLAIGLSTRDSSLTERAQGQNTIPIIDPKTSVRIFQETDNLSQDLAQDNGGWADNTLFENFLNDAEFPFMFSNHELRDQDAMTGSMEASFSFDNAPASVPSFSNDQLDTGLIAPDLTSSPSVPPHVSAATQSTTTLLVSSTNNRFRCTQPNCGADFARIGDLRRHHRTHGAPAHPCTVNGCIRREQRVFYRRDKLLDHMRKRHGLAV</sequence>
<evidence type="ECO:0000256" key="1">
    <source>
        <dbReference type="PROSITE-ProRule" id="PRU00042"/>
    </source>
</evidence>
<dbReference type="AlphaFoldDB" id="A0A8H4W4M9"/>
<dbReference type="SMART" id="SM00355">
    <property type="entry name" value="ZnF_C2H2"/>
    <property type="match status" value="2"/>
</dbReference>
<dbReference type="InterPro" id="IPR036236">
    <property type="entry name" value="Znf_C2H2_sf"/>
</dbReference>
<dbReference type="OrthoDB" id="2687452at2759"/>
<gene>
    <name evidence="3" type="ORF">G7Y89_g4038</name>
</gene>
<keyword evidence="4" id="KW-1185">Reference proteome</keyword>
<dbReference type="SUPFAM" id="SSF57667">
    <property type="entry name" value="beta-beta-alpha zinc fingers"/>
    <property type="match status" value="1"/>
</dbReference>
<protein>
    <recommendedName>
        <fullName evidence="2">C2H2-type domain-containing protein</fullName>
    </recommendedName>
</protein>
<dbReference type="Gene3D" id="3.30.160.60">
    <property type="entry name" value="Classic Zinc Finger"/>
    <property type="match status" value="1"/>
</dbReference>
<evidence type="ECO:0000313" key="4">
    <source>
        <dbReference type="Proteomes" id="UP000566819"/>
    </source>
</evidence>
<keyword evidence="1" id="KW-0863">Zinc-finger</keyword>
<dbReference type="GO" id="GO:0008270">
    <property type="term" value="F:zinc ion binding"/>
    <property type="evidence" value="ECO:0007669"/>
    <property type="project" value="UniProtKB-KW"/>
</dbReference>
<dbReference type="EMBL" id="JAAMPI010000211">
    <property type="protein sequence ID" value="KAF4634063.1"/>
    <property type="molecule type" value="Genomic_DNA"/>
</dbReference>
<proteinExistence type="predicted"/>